<reference evidence="4" key="1">
    <citation type="submission" date="2018-12" db="EMBL/GenBank/DDBJ databases">
        <title>Tengunoibacter tsumagoiensis gen. nov., sp. nov., Dictyobacter kobayashii sp. nov., D. alpinus sp. nov., and D. joshuensis sp. nov. and description of Dictyobacteraceae fam. nov. within the order Ktedonobacterales isolated from Tengu-no-mugimeshi.</title>
        <authorList>
            <person name="Wang C.M."/>
            <person name="Zheng Y."/>
            <person name="Sakai Y."/>
            <person name="Toyoda A."/>
            <person name="Minakuchi Y."/>
            <person name="Abe K."/>
            <person name="Yokota A."/>
            <person name="Yabe S."/>
        </authorList>
    </citation>
    <scope>NUCLEOTIDE SEQUENCE [LARGE SCALE GENOMIC DNA]</scope>
    <source>
        <strain evidence="4">S-27</strain>
    </source>
</reference>
<dbReference type="PANTHER" id="PTHR43798:SF31">
    <property type="entry name" value="AB HYDROLASE SUPERFAMILY PROTEIN YCLE"/>
    <property type="match status" value="1"/>
</dbReference>
<keyword evidence="4" id="KW-1185">Reference proteome</keyword>
<dbReference type="Proteomes" id="UP000287224">
    <property type="component" value="Unassembled WGS sequence"/>
</dbReference>
<dbReference type="InterPro" id="IPR050266">
    <property type="entry name" value="AB_hydrolase_sf"/>
</dbReference>
<dbReference type="SUPFAM" id="SSF53474">
    <property type="entry name" value="alpha/beta-Hydrolases"/>
    <property type="match status" value="1"/>
</dbReference>
<evidence type="ECO:0000313" key="3">
    <source>
        <dbReference type="EMBL" id="GCE09903.1"/>
    </source>
</evidence>
<dbReference type="PRINTS" id="PR00111">
    <property type="entry name" value="ABHYDROLASE"/>
</dbReference>
<dbReference type="PANTHER" id="PTHR43798">
    <property type="entry name" value="MONOACYLGLYCEROL LIPASE"/>
    <property type="match status" value="1"/>
</dbReference>
<evidence type="ECO:0000313" key="4">
    <source>
        <dbReference type="Proteomes" id="UP000287224"/>
    </source>
</evidence>
<dbReference type="InterPro" id="IPR029058">
    <property type="entry name" value="AB_hydrolase_fold"/>
</dbReference>
<name>A0A401ZSR3_9CHLR</name>
<evidence type="ECO:0000259" key="2">
    <source>
        <dbReference type="Pfam" id="PF00561"/>
    </source>
</evidence>
<keyword evidence="1 3" id="KW-0378">Hydrolase</keyword>
<dbReference type="EMBL" id="BIFQ01000002">
    <property type="protein sequence ID" value="GCE09903.1"/>
    <property type="molecule type" value="Genomic_DNA"/>
</dbReference>
<sequence>MPTQPVSDTFVTTSRLTHHYVQWGEQGPAIICAHGLTANAFFFQAIAEDLARDHRVFAYDLRGRGKSDRPEHGYSVPIHAADLSALISALKLEQPIVLGHSLGALVSLFFAAHYPTQLSRLILADGGAPLPWNSVEDQPAWLTAAINRLGTAVPSYQEYIQRLKAAPFLGPYWNEYIDVYFEHDVERQNDGSVISRSYREGILEEGLNYDEARAEEQWGRIQVPTLILRAGQQLLSPGDQILSEAVATTMHQSIKNSQIVDFPTLNHYTLLFNIEPGPIEAICSFIA</sequence>
<dbReference type="InterPro" id="IPR000073">
    <property type="entry name" value="AB_hydrolase_1"/>
</dbReference>
<gene>
    <name evidence="3" type="ORF">KDAU_72320</name>
</gene>
<proteinExistence type="predicted"/>
<dbReference type="Pfam" id="PF00561">
    <property type="entry name" value="Abhydrolase_1"/>
    <property type="match status" value="1"/>
</dbReference>
<dbReference type="Gene3D" id="3.40.50.1820">
    <property type="entry name" value="alpha/beta hydrolase"/>
    <property type="match status" value="1"/>
</dbReference>
<organism evidence="3 4">
    <name type="scientific">Dictyobacter aurantiacus</name>
    <dbReference type="NCBI Taxonomy" id="1936993"/>
    <lineage>
        <taxon>Bacteria</taxon>
        <taxon>Bacillati</taxon>
        <taxon>Chloroflexota</taxon>
        <taxon>Ktedonobacteria</taxon>
        <taxon>Ktedonobacterales</taxon>
        <taxon>Dictyobacteraceae</taxon>
        <taxon>Dictyobacter</taxon>
    </lineage>
</organism>
<dbReference type="GO" id="GO:0016787">
    <property type="term" value="F:hydrolase activity"/>
    <property type="evidence" value="ECO:0007669"/>
    <property type="project" value="UniProtKB-KW"/>
</dbReference>
<dbReference type="OrthoDB" id="9773293at2"/>
<evidence type="ECO:0000256" key="1">
    <source>
        <dbReference type="ARBA" id="ARBA00022801"/>
    </source>
</evidence>
<dbReference type="AlphaFoldDB" id="A0A401ZSR3"/>
<protein>
    <submittedName>
        <fullName evidence="3">Alpha/beta hydrolase</fullName>
    </submittedName>
</protein>
<dbReference type="RefSeq" id="WP_126602747.1">
    <property type="nucleotide sequence ID" value="NZ_BIFQ01000002.1"/>
</dbReference>
<accession>A0A401ZSR3</accession>
<dbReference type="GO" id="GO:0016020">
    <property type="term" value="C:membrane"/>
    <property type="evidence" value="ECO:0007669"/>
    <property type="project" value="TreeGrafter"/>
</dbReference>
<comment type="caution">
    <text evidence="3">The sequence shown here is derived from an EMBL/GenBank/DDBJ whole genome shotgun (WGS) entry which is preliminary data.</text>
</comment>
<feature type="domain" description="AB hydrolase-1" evidence="2">
    <location>
        <begin position="28"/>
        <end position="272"/>
    </location>
</feature>